<evidence type="ECO:0000313" key="2">
    <source>
        <dbReference type="EMBL" id="WIX75620.1"/>
    </source>
</evidence>
<dbReference type="KEGG" id="acab:QRX50_29465"/>
<reference evidence="2 3" key="1">
    <citation type="submission" date="2023-06" db="EMBL/GenBank/DDBJ databases">
        <authorList>
            <person name="Oyuntsetseg B."/>
            <person name="Kim S.B."/>
        </authorList>
    </citation>
    <scope>NUCLEOTIDE SEQUENCE [LARGE SCALE GENOMIC DNA]</scope>
    <source>
        <strain evidence="2 3">2-15</strain>
    </source>
</reference>
<accession>A0A9Y2I899</accession>
<evidence type="ECO:0000256" key="1">
    <source>
        <dbReference type="SAM" id="MobiDB-lite"/>
    </source>
</evidence>
<dbReference type="RefSeq" id="WP_285966385.1">
    <property type="nucleotide sequence ID" value="NZ_CP127294.1"/>
</dbReference>
<proteinExistence type="predicted"/>
<keyword evidence="3" id="KW-1185">Reference proteome</keyword>
<name>A0A9Y2I899_9PSEU</name>
<feature type="compositionally biased region" description="Basic and acidic residues" evidence="1">
    <location>
        <begin position="36"/>
        <end position="49"/>
    </location>
</feature>
<feature type="compositionally biased region" description="Basic and acidic residues" evidence="1">
    <location>
        <begin position="1"/>
        <end position="24"/>
    </location>
</feature>
<dbReference type="AlphaFoldDB" id="A0A9Y2I899"/>
<dbReference type="EMBL" id="CP127294">
    <property type="protein sequence ID" value="WIX75620.1"/>
    <property type="molecule type" value="Genomic_DNA"/>
</dbReference>
<sequence length="58" mass="6491">MPRGREGKARIEGDARRDVAERGRRSTAIRRYLQAAERRASDENEKDVVPESAPEPGA</sequence>
<evidence type="ECO:0000313" key="3">
    <source>
        <dbReference type="Proteomes" id="UP001236014"/>
    </source>
</evidence>
<gene>
    <name evidence="2" type="ORF">QRX50_29465</name>
</gene>
<protein>
    <submittedName>
        <fullName evidence="2">Uncharacterized protein</fullName>
    </submittedName>
</protein>
<organism evidence="2 3">
    <name type="scientific">Amycolatopsis carbonis</name>
    <dbReference type="NCBI Taxonomy" id="715471"/>
    <lineage>
        <taxon>Bacteria</taxon>
        <taxon>Bacillati</taxon>
        <taxon>Actinomycetota</taxon>
        <taxon>Actinomycetes</taxon>
        <taxon>Pseudonocardiales</taxon>
        <taxon>Pseudonocardiaceae</taxon>
        <taxon>Amycolatopsis</taxon>
    </lineage>
</organism>
<dbReference type="Proteomes" id="UP001236014">
    <property type="component" value="Chromosome"/>
</dbReference>
<feature type="region of interest" description="Disordered" evidence="1">
    <location>
        <begin position="1"/>
        <end position="58"/>
    </location>
</feature>